<gene>
    <name evidence="1" type="ORF">ONZ43_g7605</name>
</gene>
<reference evidence="1" key="1">
    <citation type="submission" date="2022-11" db="EMBL/GenBank/DDBJ databases">
        <title>Genome Sequence of Nemania bipapillata.</title>
        <authorList>
            <person name="Buettner E."/>
        </authorList>
    </citation>
    <scope>NUCLEOTIDE SEQUENCE</scope>
    <source>
        <strain evidence="1">CP14</strain>
    </source>
</reference>
<proteinExistence type="predicted"/>
<evidence type="ECO:0000313" key="1">
    <source>
        <dbReference type="EMBL" id="KAJ8104982.1"/>
    </source>
</evidence>
<accession>A0ACC2HPL1</accession>
<dbReference type="EMBL" id="JAPESX010003424">
    <property type="protein sequence ID" value="KAJ8104982.1"/>
    <property type="molecule type" value="Genomic_DNA"/>
</dbReference>
<sequence>MPSQLGLTAAGLMVLITTVANALPFRLVARDPPQALPQKATTNDAKFQPAMDFDTDGCYNTPAIGPDGTINPGLDNKNTGLSSGCHDLSDLQNNNVYSRARCNNGWCAYVYDYYFEKDPDSVVLPYTPFNLGHRNDWEHIVVWTQNGAAKYVAASAHGDYEVKEASDVRWDGTHPKMVYHKDGIGSHAFRFGNIDDDNIENATGKWFYGALVSWNGFPSTSLRDKLSAYDFGSANFALKDSSFAGNLDRARSTYIPEFDINLDDGSPGNP</sequence>
<name>A0ACC2HPL1_9PEZI</name>
<protein>
    <submittedName>
        <fullName evidence="1">Uncharacterized protein</fullName>
    </submittedName>
</protein>
<comment type="caution">
    <text evidence="1">The sequence shown here is derived from an EMBL/GenBank/DDBJ whole genome shotgun (WGS) entry which is preliminary data.</text>
</comment>
<keyword evidence="2" id="KW-1185">Reference proteome</keyword>
<dbReference type="Proteomes" id="UP001153334">
    <property type="component" value="Unassembled WGS sequence"/>
</dbReference>
<organism evidence="1 2">
    <name type="scientific">Nemania bipapillata</name>
    <dbReference type="NCBI Taxonomy" id="110536"/>
    <lineage>
        <taxon>Eukaryota</taxon>
        <taxon>Fungi</taxon>
        <taxon>Dikarya</taxon>
        <taxon>Ascomycota</taxon>
        <taxon>Pezizomycotina</taxon>
        <taxon>Sordariomycetes</taxon>
        <taxon>Xylariomycetidae</taxon>
        <taxon>Xylariales</taxon>
        <taxon>Xylariaceae</taxon>
        <taxon>Nemania</taxon>
    </lineage>
</organism>
<evidence type="ECO:0000313" key="2">
    <source>
        <dbReference type="Proteomes" id="UP001153334"/>
    </source>
</evidence>